<dbReference type="Proteomes" id="UP001604336">
    <property type="component" value="Unassembled WGS sequence"/>
</dbReference>
<name>A0ABD1ULU8_9LAMI</name>
<protein>
    <submittedName>
        <fullName evidence="1">Uncharacterized protein</fullName>
    </submittedName>
</protein>
<proteinExistence type="predicted"/>
<comment type="caution">
    <text evidence="1">The sequence shown here is derived from an EMBL/GenBank/DDBJ whole genome shotgun (WGS) entry which is preliminary data.</text>
</comment>
<evidence type="ECO:0000313" key="2">
    <source>
        <dbReference type="Proteomes" id="UP001604336"/>
    </source>
</evidence>
<dbReference type="EMBL" id="JBFOLK010000003">
    <property type="protein sequence ID" value="KAL2526034.1"/>
    <property type="molecule type" value="Genomic_DNA"/>
</dbReference>
<organism evidence="1 2">
    <name type="scientific">Abeliophyllum distichum</name>
    <dbReference type="NCBI Taxonomy" id="126358"/>
    <lineage>
        <taxon>Eukaryota</taxon>
        <taxon>Viridiplantae</taxon>
        <taxon>Streptophyta</taxon>
        <taxon>Embryophyta</taxon>
        <taxon>Tracheophyta</taxon>
        <taxon>Spermatophyta</taxon>
        <taxon>Magnoliopsida</taxon>
        <taxon>eudicotyledons</taxon>
        <taxon>Gunneridae</taxon>
        <taxon>Pentapetalae</taxon>
        <taxon>asterids</taxon>
        <taxon>lamiids</taxon>
        <taxon>Lamiales</taxon>
        <taxon>Oleaceae</taxon>
        <taxon>Forsythieae</taxon>
        <taxon>Abeliophyllum</taxon>
    </lineage>
</organism>
<dbReference type="AlphaFoldDB" id="A0ABD1ULU8"/>
<sequence>MDDFKLILGLEFLWDTKTAVLLYFDSLMMMQSKPYVIPMLIEKMEEFEKATDPIAKPVRRLAHKFEDVMTNELPKILLPQRTIDHEIELILGAKPPARVPYCLA</sequence>
<gene>
    <name evidence="1" type="ORF">Adt_11088</name>
</gene>
<reference evidence="2" key="1">
    <citation type="submission" date="2024-07" db="EMBL/GenBank/DDBJ databases">
        <title>Two chromosome-level genome assemblies of Korean endemic species Abeliophyllum distichum and Forsythia ovata (Oleaceae).</title>
        <authorList>
            <person name="Jang H."/>
        </authorList>
    </citation>
    <scope>NUCLEOTIDE SEQUENCE [LARGE SCALE GENOMIC DNA]</scope>
</reference>
<evidence type="ECO:0000313" key="1">
    <source>
        <dbReference type="EMBL" id="KAL2526034.1"/>
    </source>
</evidence>
<keyword evidence="2" id="KW-1185">Reference proteome</keyword>
<accession>A0ABD1ULU8</accession>